<evidence type="ECO:0000259" key="7">
    <source>
        <dbReference type="PROSITE" id="PS50089"/>
    </source>
</evidence>
<keyword evidence="3" id="KW-0862">Zinc</keyword>
<dbReference type="Gene3D" id="3.30.40.10">
    <property type="entry name" value="Zinc/RING finger domain, C3HC4 (zinc finger)"/>
    <property type="match status" value="1"/>
</dbReference>
<feature type="region of interest" description="Disordered" evidence="6">
    <location>
        <begin position="67"/>
        <end position="88"/>
    </location>
</feature>
<feature type="region of interest" description="Disordered" evidence="6">
    <location>
        <begin position="1"/>
        <end position="54"/>
    </location>
</feature>
<feature type="compositionally biased region" description="Low complexity" evidence="6">
    <location>
        <begin position="8"/>
        <end position="37"/>
    </location>
</feature>
<evidence type="ECO:0000256" key="5">
    <source>
        <dbReference type="SAM" id="Coils"/>
    </source>
</evidence>
<gene>
    <name evidence="8" type="ORF">BN946_scf185008.g116</name>
</gene>
<feature type="coiled-coil region" evidence="5">
    <location>
        <begin position="117"/>
        <end position="158"/>
    </location>
</feature>
<protein>
    <recommendedName>
        <fullName evidence="7">RING-type domain-containing protein</fullName>
    </recommendedName>
</protein>
<feature type="domain" description="RING-type" evidence="7">
    <location>
        <begin position="204"/>
        <end position="256"/>
    </location>
</feature>
<evidence type="ECO:0000256" key="1">
    <source>
        <dbReference type="ARBA" id="ARBA00022723"/>
    </source>
</evidence>
<dbReference type="SUPFAM" id="SSF57850">
    <property type="entry name" value="RING/U-box"/>
    <property type="match status" value="1"/>
</dbReference>
<evidence type="ECO:0000256" key="6">
    <source>
        <dbReference type="SAM" id="MobiDB-lite"/>
    </source>
</evidence>
<keyword evidence="1" id="KW-0479">Metal-binding</keyword>
<dbReference type="STRING" id="5643.A0A060SLQ6"/>
<dbReference type="HOGENOM" id="CLU_729859_0_0_1"/>
<dbReference type="InterPro" id="IPR013083">
    <property type="entry name" value="Znf_RING/FYVE/PHD"/>
</dbReference>
<proteinExistence type="predicted"/>
<evidence type="ECO:0000256" key="4">
    <source>
        <dbReference type="PROSITE-ProRule" id="PRU00175"/>
    </source>
</evidence>
<evidence type="ECO:0000313" key="9">
    <source>
        <dbReference type="Proteomes" id="UP000029665"/>
    </source>
</evidence>
<comment type="caution">
    <text evidence="8">The sequence shown here is derived from an EMBL/GenBank/DDBJ whole genome shotgun (WGS) entry which is preliminary data.</text>
</comment>
<dbReference type="GO" id="GO:0008270">
    <property type="term" value="F:zinc ion binding"/>
    <property type="evidence" value="ECO:0007669"/>
    <property type="project" value="UniProtKB-KW"/>
</dbReference>
<organism evidence="8 9">
    <name type="scientific">Pycnoporus cinnabarinus</name>
    <name type="common">Cinnabar-red polypore</name>
    <name type="synonym">Trametes cinnabarina</name>
    <dbReference type="NCBI Taxonomy" id="5643"/>
    <lineage>
        <taxon>Eukaryota</taxon>
        <taxon>Fungi</taxon>
        <taxon>Dikarya</taxon>
        <taxon>Basidiomycota</taxon>
        <taxon>Agaricomycotina</taxon>
        <taxon>Agaricomycetes</taxon>
        <taxon>Polyporales</taxon>
        <taxon>Polyporaceae</taxon>
        <taxon>Trametes</taxon>
    </lineage>
</organism>
<accession>A0A060SLQ6</accession>
<evidence type="ECO:0000256" key="2">
    <source>
        <dbReference type="ARBA" id="ARBA00022771"/>
    </source>
</evidence>
<dbReference type="EMBL" id="CCBP010000120">
    <property type="protein sequence ID" value="CDO73353.1"/>
    <property type="molecule type" value="Genomic_DNA"/>
</dbReference>
<dbReference type="AlphaFoldDB" id="A0A060SLQ6"/>
<dbReference type="PROSITE" id="PS50089">
    <property type="entry name" value="ZF_RING_2"/>
    <property type="match status" value="1"/>
</dbReference>
<evidence type="ECO:0000256" key="3">
    <source>
        <dbReference type="ARBA" id="ARBA00022833"/>
    </source>
</evidence>
<dbReference type="InterPro" id="IPR017907">
    <property type="entry name" value="Znf_RING_CS"/>
</dbReference>
<dbReference type="OrthoDB" id="6105938at2759"/>
<reference evidence="8" key="1">
    <citation type="submission" date="2014-01" db="EMBL/GenBank/DDBJ databases">
        <title>The genome of the white-rot fungus Pycnoporus cinnabarinus: a basidiomycete model with a versatile arsenal for lignocellulosic biomass breakdown.</title>
        <authorList>
            <person name="Levasseur A."/>
            <person name="Lomascolo A."/>
            <person name="Ruiz-Duenas F.J."/>
            <person name="Uzan E."/>
            <person name="Piumi F."/>
            <person name="Kues U."/>
            <person name="Ram A.F.J."/>
            <person name="Murat C."/>
            <person name="Haon M."/>
            <person name="Benoit I."/>
            <person name="Arfi Y."/>
            <person name="Chevret D."/>
            <person name="Drula E."/>
            <person name="Kwon M.J."/>
            <person name="Gouret P."/>
            <person name="Lesage-Meessen L."/>
            <person name="Lombard V."/>
            <person name="Mariette J."/>
            <person name="Noirot C."/>
            <person name="Park J."/>
            <person name="Patyshakuliyeva A."/>
            <person name="Wieneger R.A.B."/>
            <person name="Wosten H.A.B."/>
            <person name="Martin F."/>
            <person name="Coutinho P.M."/>
            <person name="de Vries R."/>
            <person name="Martinez A.T."/>
            <person name="Klopp C."/>
            <person name="Pontarotti P."/>
            <person name="Henrissat B."/>
            <person name="Record E."/>
        </authorList>
    </citation>
    <scope>NUCLEOTIDE SEQUENCE [LARGE SCALE GENOMIC DNA]</scope>
    <source>
        <strain evidence="8">BRFM137</strain>
    </source>
</reference>
<feature type="compositionally biased region" description="Polar residues" evidence="6">
    <location>
        <begin position="45"/>
        <end position="54"/>
    </location>
</feature>
<evidence type="ECO:0000313" key="8">
    <source>
        <dbReference type="EMBL" id="CDO73353.1"/>
    </source>
</evidence>
<keyword evidence="2 4" id="KW-0863">Zinc-finger</keyword>
<keyword evidence="5" id="KW-0175">Coiled coil</keyword>
<dbReference type="OMA" id="WCFAAVH"/>
<name>A0A060SLQ6_PYCCI</name>
<dbReference type="PROSITE" id="PS00518">
    <property type="entry name" value="ZF_RING_1"/>
    <property type="match status" value="1"/>
</dbReference>
<dbReference type="Proteomes" id="UP000029665">
    <property type="component" value="Unassembled WGS sequence"/>
</dbReference>
<sequence length="379" mass="41997">MRGVRPILSSPTSSKTAPSLPSLSPASSSRGRRSFATPVVPRRTTLGSSSPSTTCVSLKRDVDVLEETPSRLTKRRRSSAKDDASDSLANRLKDTEKILHRRELELKKREAAVVKKQNALQRKEESLSRERESLLKRKETLLAKARDVESQARDLSARGRALLAQEKALAKQAEAQATAAAVISAHPAVDPLWALSHLEDHFTCSLCFEVMACPYSLNPGRCGHSFCALCILKWCFAAVHRGCGYWHDPLECPLCRAELFYTSDVTPRSPFSFPFVPNRLADGEIQALIEVVRSVKPEPTTGVCMLSGVGGSEHKPGAKNTSPDTDRLLAWHDHGMLYEDWIARDSSFRRGRAEMTLLVNEWSTLDADDFIAFKDRLAV</sequence>
<dbReference type="InterPro" id="IPR001841">
    <property type="entry name" value="Znf_RING"/>
</dbReference>
<keyword evidence="9" id="KW-1185">Reference proteome</keyword>